<proteinExistence type="predicted"/>
<dbReference type="Proteomes" id="UP001497623">
    <property type="component" value="Unassembled WGS sequence"/>
</dbReference>
<evidence type="ECO:0000313" key="2">
    <source>
        <dbReference type="Proteomes" id="UP001497623"/>
    </source>
</evidence>
<accession>A0AAV2S1Q0</accession>
<gene>
    <name evidence="1" type="ORF">MNOR_LOCUS30718</name>
</gene>
<keyword evidence="2" id="KW-1185">Reference proteome</keyword>
<sequence length="253" mass="29067">MKTVICIRCRNATRSFHYLCMHCKEYKACEMCQWKDPGESETQSETEQNMSDLAPTVDSDDDIEIISLEAEENGPERNGAASGSKRVTVECVMCIKCKGFSKKFHYLCMNCKDFKYCTKCQHEIDSRPQKNVQDEEMSILQCAVQSSNDILHGLKENQRKDYRSTKKVLKEFKDQQKQDRMINDAMLNSLTKQQMQDHQIIADLTNRLHSLQSTPECALCPAITVKLICNHFACPSCHKQDGKLFCPVCQQEE</sequence>
<reference evidence="1 2" key="1">
    <citation type="submission" date="2024-05" db="EMBL/GenBank/DDBJ databases">
        <authorList>
            <person name="Wallberg A."/>
        </authorList>
    </citation>
    <scope>NUCLEOTIDE SEQUENCE [LARGE SCALE GENOMIC DNA]</scope>
</reference>
<dbReference type="AlphaFoldDB" id="A0AAV2S1Q0"/>
<evidence type="ECO:0008006" key="3">
    <source>
        <dbReference type="Google" id="ProtNLM"/>
    </source>
</evidence>
<comment type="caution">
    <text evidence="1">The sequence shown here is derived from an EMBL/GenBank/DDBJ whole genome shotgun (WGS) entry which is preliminary data.</text>
</comment>
<evidence type="ECO:0000313" key="1">
    <source>
        <dbReference type="EMBL" id="CAL4151191.1"/>
    </source>
</evidence>
<dbReference type="EMBL" id="CAXKWB010038132">
    <property type="protein sequence ID" value="CAL4151191.1"/>
    <property type="molecule type" value="Genomic_DNA"/>
</dbReference>
<organism evidence="1 2">
    <name type="scientific">Meganyctiphanes norvegica</name>
    <name type="common">Northern krill</name>
    <name type="synonym">Thysanopoda norvegica</name>
    <dbReference type="NCBI Taxonomy" id="48144"/>
    <lineage>
        <taxon>Eukaryota</taxon>
        <taxon>Metazoa</taxon>
        <taxon>Ecdysozoa</taxon>
        <taxon>Arthropoda</taxon>
        <taxon>Crustacea</taxon>
        <taxon>Multicrustacea</taxon>
        <taxon>Malacostraca</taxon>
        <taxon>Eumalacostraca</taxon>
        <taxon>Eucarida</taxon>
        <taxon>Euphausiacea</taxon>
        <taxon>Euphausiidae</taxon>
        <taxon>Meganyctiphanes</taxon>
    </lineage>
</organism>
<protein>
    <recommendedName>
        <fullName evidence="3">RING-type domain-containing protein</fullName>
    </recommendedName>
</protein>
<name>A0AAV2S1Q0_MEGNR</name>